<keyword evidence="2" id="KW-1185">Reference proteome</keyword>
<accession>A0ABS4WDN1</accession>
<gene>
    <name evidence="1" type="ORF">JOF46_002237</name>
</gene>
<proteinExistence type="predicted"/>
<name>A0ABS4WDN1_9MICC</name>
<evidence type="ECO:0000313" key="1">
    <source>
        <dbReference type="EMBL" id="MBP2374325.1"/>
    </source>
</evidence>
<dbReference type="RefSeq" id="WP_209907356.1">
    <property type="nucleotide sequence ID" value="NZ_BAAAMI010000006.1"/>
</dbReference>
<sequence>MPETTDACQPWCNNHFGGTCAAAFELYEKPASLRGREALAGIDLQGAGGATGCNDLELSVGSEFLDDEDETPALWCTLNLALIGETYRGEAAASFQTNGPGMKSVRAQLGRFLALIRSGEAHRAELEEGIAPARAGWAALNRSDQHPDDCQPWCRDHGDDGCRLTMTLGLTAGSGDQNLVYGTPGEAAGAADLLAARAIYTPGAEGSRGSFHLALDCWNTVGNDPDGYRIDRTASLPVTMPALKRIHARLGDLLVQVGAAG</sequence>
<evidence type="ECO:0000313" key="2">
    <source>
        <dbReference type="Proteomes" id="UP000766570"/>
    </source>
</evidence>
<reference evidence="1 2" key="1">
    <citation type="submission" date="2021-03" db="EMBL/GenBank/DDBJ databases">
        <title>Sequencing the genomes of 1000 actinobacteria strains.</title>
        <authorList>
            <person name="Klenk H.-P."/>
        </authorList>
    </citation>
    <scope>NUCLEOTIDE SEQUENCE [LARGE SCALE GENOMIC DNA]</scope>
    <source>
        <strain evidence="1 2">DSM 15454</strain>
    </source>
</reference>
<dbReference type="EMBL" id="JAGIOE010000001">
    <property type="protein sequence ID" value="MBP2374325.1"/>
    <property type="molecule type" value="Genomic_DNA"/>
</dbReference>
<organism evidence="1 2">
    <name type="scientific">Paeniglutamicibacter psychrophenolicus</name>
    <dbReference type="NCBI Taxonomy" id="257454"/>
    <lineage>
        <taxon>Bacteria</taxon>
        <taxon>Bacillati</taxon>
        <taxon>Actinomycetota</taxon>
        <taxon>Actinomycetes</taxon>
        <taxon>Micrococcales</taxon>
        <taxon>Micrococcaceae</taxon>
        <taxon>Paeniglutamicibacter</taxon>
    </lineage>
</organism>
<protein>
    <submittedName>
        <fullName evidence="1">Uncharacterized protein</fullName>
    </submittedName>
</protein>
<comment type="caution">
    <text evidence="1">The sequence shown here is derived from an EMBL/GenBank/DDBJ whole genome shotgun (WGS) entry which is preliminary data.</text>
</comment>
<dbReference type="Proteomes" id="UP000766570">
    <property type="component" value="Unassembled WGS sequence"/>
</dbReference>